<feature type="compositionally biased region" description="Basic and acidic residues" evidence="8">
    <location>
        <begin position="105"/>
        <end position="116"/>
    </location>
</feature>
<dbReference type="GO" id="GO:0035459">
    <property type="term" value="P:vesicle cargo loading"/>
    <property type="evidence" value="ECO:0007669"/>
    <property type="project" value="TreeGrafter"/>
</dbReference>
<evidence type="ECO:0000256" key="5">
    <source>
        <dbReference type="ARBA" id="ARBA00023054"/>
    </source>
</evidence>
<feature type="compositionally biased region" description="Polar residues" evidence="8">
    <location>
        <begin position="117"/>
        <end position="139"/>
    </location>
</feature>
<keyword evidence="5 7" id="KW-0175">Coiled coil</keyword>
<dbReference type="GO" id="GO:0009306">
    <property type="term" value="P:protein secretion"/>
    <property type="evidence" value="ECO:0007669"/>
    <property type="project" value="TreeGrafter"/>
</dbReference>
<evidence type="ECO:0000313" key="10">
    <source>
        <dbReference type="Ensembl" id="ENSMMOP00000005902.1"/>
    </source>
</evidence>
<reference evidence="10" key="2">
    <citation type="submission" date="2025-09" db="UniProtKB">
        <authorList>
            <consortium name="Ensembl"/>
        </authorList>
    </citation>
    <scope>IDENTIFICATION</scope>
</reference>
<evidence type="ECO:0000256" key="6">
    <source>
        <dbReference type="ARBA" id="ARBA00023180"/>
    </source>
</evidence>
<dbReference type="STRING" id="94237.ENSMMOP00000005902"/>
<dbReference type="Ensembl" id="ENSMMOT00000006011.1">
    <property type="protein sequence ID" value="ENSMMOP00000005902.1"/>
    <property type="gene ID" value="ENSMMOG00000004630.1"/>
</dbReference>
<dbReference type="Proteomes" id="UP000261620">
    <property type="component" value="Unplaced"/>
</dbReference>
<feature type="domain" description="SH3" evidence="9">
    <location>
        <begin position="19"/>
        <end position="59"/>
    </location>
</feature>
<feature type="compositionally biased region" description="Basic and acidic residues" evidence="8">
    <location>
        <begin position="741"/>
        <end position="750"/>
    </location>
</feature>
<feature type="compositionally biased region" description="Basic and acidic residues" evidence="8">
    <location>
        <begin position="805"/>
        <end position="829"/>
    </location>
</feature>
<feature type="compositionally biased region" description="Polar residues" evidence="8">
    <location>
        <begin position="356"/>
        <end position="366"/>
    </location>
</feature>
<dbReference type="GO" id="GO:0006888">
    <property type="term" value="P:endoplasmic reticulum to Golgi vesicle-mediated transport"/>
    <property type="evidence" value="ECO:0007669"/>
    <property type="project" value="TreeGrafter"/>
</dbReference>
<evidence type="ECO:0000256" key="7">
    <source>
        <dbReference type="SAM" id="Coils"/>
    </source>
</evidence>
<dbReference type="PANTHER" id="PTHR23158:SF38">
    <property type="entry name" value="MELANOMA INHIBITORY ACTIVITY PROTEIN 2"/>
    <property type="match status" value="1"/>
</dbReference>
<evidence type="ECO:0000256" key="2">
    <source>
        <dbReference type="ARBA" id="ARBA00022443"/>
    </source>
</evidence>
<keyword evidence="3" id="KW-0732">Signal</keyword>
<comment type="subcellular location">
    <subcellularLocation>
        <location evidence="1">Endoplasmic reticulum membrane</location>
        <topology evidence="1">Single-pass membrane protein</topology>
    </subcellularLocation>
</comment>
<dbReference type="InterPro" id="IPR051500">
    <property type="entry name" value="cTAGE_MIA/OTOR"/>
</dbReference>
<feature type="compositionally biased region" description="Polar residues" evidence="8">
    <location>
        <begin position="425"/>
        <end position="438"/>
    </location>
</feature>
<feature type="compositionally biased region" description="Basic and acidic residues" evidence="8">
    <location>
        <begin position="202"/>
        <end position="218"/>
    </location>
</feature>
<dbReference type="GO" id="GO:0005789">
    <property type="term" value="C:endoplasmic reticulum membrane"/>
    <property type="evidence" value="ECO:0007669"/>
    <property type="project" value="UniProtKB-SubCell"/>
</dbReference>
<protein>
    <recommendedName>
        <fullName evidence="9">SH3 domain-containing protein</fullName>
    </recommendedName>
</protein>
<feature type="compositionally biased region" description="Basic and acidic residues" evidence="8">
    <location>
        <begin position="682"/>
        <end position="700"/>
    </location>
</feature>
<evidence type="ECO:0000256" key="4">
    <source>
        <dbReference type="ARBA" id="ARBA00022824"/>
    </source>
</evidence>
<name>A0A3Q3W2Q5_MOLML</name>
<feature type="compositionally biased region" description="Basic and acidic residues" evidence="8">
    <location>
        <begin position="369"/>
        <end position="385"/>
    </location>
</feature>
<dbReference type="SUPFAM" id="SSF50044">
    <property type="entry name" value="SH3-domain"/>
    <property type="match status" value="1"/>
</dbReference>
<feature type="region of interest" description="Disordered" evidence="8">
    <location>
        <begin position="1008"/>
        <end position="1027"/>
    </location>
</feature>
<feature type="compositionally biased region" description="Basic and acidic residues" evidence="8">
    <location>
        <begin position="616"/>
        <end position="626"/>
    </location>
</feature>
<feature type="compositionally biased region" description="Basic and acidic residues" evidence="8">
    <location>
        <begin position="721"/>
        <end position="734"/>
    </location>
</feature>
<evidence type="ECO:0000256" key="1">
    <source>
        <dbReference type="ARBA" id="ARBA00004389"/>
    </source>
</evidence>
<accession>A0A3Q3W2Q5</accession>
<feature type="region of interest" description="Disordered" evidence="8">
    <location>
        <begin position="518"/>
        <end position="709"/>
    </location>
</feature>
<dbReference type="InterPro" id="IPR001452">
    <property type="entry name" value="SH3_domain"/>
</dbReference>
<feature type="region of interest" description="Disordered" evidence="8">
    <location>
        <begin position="1035"/>
        <end position="1070"/>
    </location>
</feature>
<dbReference type="OMA" id="NHESEGN"/>
<feature type="region of interest" description="Disordered" evidence="8">
    <location>
        <begin position="764"/>
        <end position="840"/>
    </location>
</feature>
<dbReference type="GO" id="GO:0070971">
    <property type="term" value="C:endoplasmic reticulum exit site"/>
    <property type="evidence" value="ECO:0007669"/>
    <property type="project" value="TreeGrafter"/>
</dbReference>
<feature type="region of interest" description="Disordered" evidence="8">
    <location>
        <begin position="105"/>
        <end position="184"/>
    </location>
</feature>
<feature type="compositionally biased region" description="Basic and acidic residues" evidence="8">
    <location>
        <begin position="775"/>
        <end position="788"/>
    </location>
</feature>
<feature type="compositionally biased region" description="Basic and acidic residues" evidence="8">
    <location>
        <begin position="301"/>
        <end position="315"/>
    </location>
</feature>
<evidence type="ECO:0000259" key="9">
    <source>
        <dbReference type="Pfam" id="PF07653"/>
    </source>
</evidence>
<reference evidence="10" key="1">
    <citation type="submission" date="2025-08" db="UniProtKB">
        <authorList>
            <consortium name="Ensembl"/>
        </authorList>
    </citation>
    <scope>IDENTIFICATION</scope>
</reference>
<feature type="compositionally biased region" description="Acidic residues" evidence="8">
    <location>
        <begin position="764"/>
        <end position="774"/>
    </location>
</feature>
<feature type="compositionally biased region" description="Polar residues" evidence="8">
    <location>
        <begin position="658"/>
        <end position="667"/>
    </location>
</feature>
<feature type="compositionally biased region" description="Acidic residues" evidence="8">
    <location>
        <begin position="830"/>
        <end position="840"/>
    </location>
</feature>
<feature type="region of interest" description="Disordered" evidence="8">
    <location>
        <begin position="721"/>
        <end position="750"/>
    </location>
</feature>
<keyword evidence="11" id="KW-1185">Reference proteome</keyword>
<organism evidence="10 11">
    <name type="scientific">Mola mola</name>
    <name type="common">Ocean sunfish</name>
    <name type="synonym">Tetraodon mola</name>
    <dbReference type="NCBI Taxonomy" id="94237"/>
    <lineage>
        <taxon>Eukaryota</taxon>
        <taxon>Metazoa</taxon>
        <taxon>Chordata</taxon>
        <taxon>Craniata</taxon>
        <taxon>Vertebrata</taxon>
        <taxon>Euteleostomi</taxon>
        <taxon>Actinopterygii</taxon>
        <taxon>Neopterygii</taxon>
        <taxon>Teleostei</taxon>
        <taxon>Neoteleostei</taxon>
        <taxon>Acanthomorphata</taxon>
        <taxon>Eupercaria</taxon>
        <taxon>Tetraodontiformes</taxon>
        <taxon>Molidae</taxon>
        <taxon>Mola</taxon>
    </lineage>
</organism>
<dbReference type="AlphaFoldDB" id="A0A3Q3W2Q5"/>
<dbReference type="PANTHER" id="PTHR23158">
    <property type="entry name" value="MELANOMA INHIBITORY ACTIVITY-RELATED"/>
    <property type="match status" value="1"/>
</dbReference>
<sequence length="1070" mass="120077">ILHFKKIKDIKEIQIHYRVQAIRDYHGKDCRFLSFKKGDTIYIYHKLTGKREDLWAGSVRLICPPLFQFSPPLWLWGRIHFTVCPIQIESDFFCMDENGYVIDSSHLDSNDDEKIPNHNSKATQSPPYTDDTNAESPSGSVPADFPVSAQEADSTLTQDDESKNAVDAAAGTREEVQGGSASAPWLRSSVTGWLGLTLMEEPGTHTRGEKKDERKEIQAESSFASSVTGWLGLGGQGKIDNAVKKKEAERETDDFLASTMIGWLGFGGKERTDQSAKKEKKEERDSDEEQQPAENFISRRMSLDLEGNRLSKQEETPPSWFDMGIRDILRFSKEKSGIDESTGSGFKEAKEDETLEQTAGSENVNALTEEVKTEISIESKVEESPKSQSVPSEVELVPGSTVPMTADTDSSKDSVSIEGAGQEDISPQSKSDGNSQAVGGITSVVNSLFQLGSEEEEEDVLHDNKNEMKILDGEGSAEMEKGDHQISTLIEDLGSNTFQGFLTQFDNSIDEDGKREIEETAEIPYQTYNTDTSVKIGASSGNHESEGNDEERDLPRKEIVTWQTDESAERVGGSTETQPVMSSGKAEEDKTLTPYSEETSADRSDFLSITDNTTEAETHEEADVHLVEGSPLEIRSSHLTSQSTVSVSEDVSEEDKTPTYTSDSTTQVEDDADQNSASPHMELTDAHMLKETENNAKEHLQPAQTETTKLKKEILMTEAEKVEQEKTEKIKGEEEVNTLDKQQEVEEEKQVEVVLSKGEEILQEAEENNEEEKPEDIHVVKKEEKQEAVEGINAIEKQEEETEDKETQGEEEKVKKEIQEEEVGQFKEEDTPEVEEEEKMGDEKKLQLSHHFNAEVQRLQQKLHIMTEMYQENELKLHRLLTVEEKERLQKEEKLNKADKNIALAMEELNNYRQRAAEMEEELNKTKHSYQTQISEHEKKAHNNWVSRTPTILRVVLELTDTQFKLDTLDKDPFALDSLTRPMPFREKSPYGPSPLGRPASETRAFLSSPTLMDGPTRLSPRVWVPPRPGMLFPPRVPPGGLPLPPTSHHPLPMRPPLPEGLPPPSMDGI</sequence>
<keyword evidence="4" id="KW-0256">Endoplasmic reticulum</keyword>
<feature type="coiled-coil region" evidence="7">
    <location>
        <begin position="856"/>
        <end position="940"/>
    </location>
</feature>
<dbReference type="InterPro" id="IPR036028">
    <property type="entry name" value="SH3-like_dom_sf"/>
</dbReference>
<feature type="compositionally biased region" description="Basic and acidic residues" evidence="8">
    <location>
        <begin position="268"/>
        <end position="284"/>
    </location>
</feature>
<keyword evidence="6" id="KW-0325">Glycoprotein</keyword>
<evidence type="ECO:0000256" key="3">
    <source>
        <dbReference type="ARBA" id="ARBA00022729"/>
    </source>
</evidence>
<feature type="region of interest" description="Disordered" evidence="8">
    <location>
        <begin position="199"/>
        <end position="238"/>
    </location>
</feature>
<feature type="region of interest" description="Disordered" evidence="8">
    <location>
        <begin position="266"/>
        <end position="321"/>
    </location>
</feature>
<feature type="compositionally biased region" description="Polar residues" evidence="8">
    <location>
        <begin position="219"/>
        <end position="228"/>
    </location>
</feature>
<keyword evidence="2" id="KW-0728">SH3 domain</keyword>
<evidence type="ECO:0000313" key="11">
    <source>
        <dbReference type="Proteomes" id="UP000261620"/>
    </source>
</evidence>
<evidence type="ECO:0000256" key="8">
    <source>
        <dbReference type="SAM" id="MobiDB-lite"/>
    </source>
</evidence>
<dbReference type="Gene3D" id="2.30.30.40">
    <property type="entry name" value="SH3 Domains"/>
    <property type="match status" value="1"/>
</dbReference>
<proteinExistence type="predicted"/>
<feature type="region of interest" description="Disordered" evidence="8">
    <location>
        <begin position="334"/>
        <end position="438"/>
    </location>
</feature>
<dbReference type="Pfam" id="PF07653">
    <property type="entry name" value="SH3_2"/>
    <property type="match status" value="1"/>
</dbReference>